<evidence type="ECO:0000313" key="7">
    <source>
        <dbReference type="Proteomes" id="UP000248975"/>
    </source>
</evidence>
<dbReference type="CDD" id="cd08412">
    <property type="entry name" value="PBP2_PAO1_like"/>
    <property type="match status" value="1"/>
</dbReference>
<dbReference type="InterPro" id="IPR000847">
    <property type="entry name" value="LysR_HTH_N"/>
</dbReference>
<evidence type="ECO:0000313" key="6">
    <source>
        <dbReference type="EMBL" id="PZR00254.1"/>
    </source>
</evidence>
<dbReference type="GO" id="GO:0003677">
    <property type="term" value="F:DNA binding"/>
    <property type="evidence" value="ECO:0007669"/>
    <property type="project" value="UniProtKB-KW"/>
</dbReference>
<comment type="caution">
    <text evidence="6">The sequence shown here is derived from an EMBL/GenBank/DDBJ whole genome shotgun (WGS) entry which is preliminary data.</text>
</comment>
<keyword evidence="2" id="KW-0805">Transcription regulation</keyword>
<dbReference type="SUPFAM" id="SSF46785">
    <property type="entry name" value="Winged helix' DNA-binding domain"/>
    <property type="match status" value="1"/>
</dbReference>
<dbReference type="FunFam" id="1.10.10.10:FF:000001">
    <property type="entry name" value="LysR family transcriptional regulator"/>
    <property type="match status" value="1"/>
</dbReference>
<dbReference type="EMBL" id="QFQS01000001">
    <property type="protein sequence ID" value="PZR00254.1"/>
    <property type="molecule type" value="Genomic_DNA"/>
</dbReference>
<evidence type="ECO:0000256" key="2">
    <source>
        <dbReference type="ARBA" id="ARBA00023015"/>
    </source>
</evidence>
<dbReference type="Pfam" id="PF03466">
    <property type="entry name" value="LysR_substrate"/>
    <property type="match status" value="1"/>
</dbReference>
<accession>A0A2W5UA72</accession>
<keyword evidence="3" id="KW-0238">DNA-binding</keyword>
<dbReference type="Proteomes" id="UP000248975">
    <property type="component" value="Unassembled WGS sequence"/>
</dbReference>
<proteinExistence type="inferred from homology"/>
<reference evidence="6 7" key="1">
    <citation type="submission" date="2017-08" db="EMBL/GenBank/DDBJ databases">
        <title>Infants hospitalized years apart are colonized by the same room-sourced microbial strains.</title>
        <authorList>
            <person name="Brooks B."/>
            <person name="Olm M.R."/>
            <person name="Firek B.A."/>
            <person name="Baker R."/>
            <person name="Thomas B.C."/>
            <person name="Morowitz M.J."/>
            <person name="Banfield J.F."/>
        </authorList>
    </citation>
    <scope>NUCLEOTIDE SEQUENCE [LARGE SCALE GENOMIC DNA]</scope>
    <source>
        <strain evidence="6">S2_003_000_R2_11</strain>
    </source>
</reference>
<keyword evidence="4" id="KW-0804">Transcription</keyword>
<dbReference type="InterPro" id="IPR036388">
    <property type="entry name" value="WH-like_DNA-bd_sf"/>
</dbReference>
<dbReference type="InterPro" id="IPR005119">
    <property type="entry name" value="LysR_subst-bd"/>
</dbReference>
<evidence type="ECO:0000256" key="3">
    <source>
        <dbReference type="ARBA" id="ARBA00023125"/>
    </source>
</evidence>
<evidence type="ECO:0000259" key="5">
    <source>
        <dbReference type="PROSITE" id="PS50931"/>
    </source>
</evidence>
<organism evidence="6 7">
    <name type="scientific">Cereibacter sphaeroides</name>
    <name type="common">Rhodobacter sphaeroides</name>
    <dbReference type="NCBI Taxonomy" id="1063"/>
    <lineage>
        <taxon>Bacteria</taxon>
        <taxon>Pseudomonadati</taxon>
        <taxon>Pseudomonadota</taxon>
        <taxon>Alphaproteobacteria</taxon>
        <taxon>Rhodobacterales</taxon>
        <taxon>Paracoccaceae</taxon>
        <taxon>Cereibacter</taxon>
    </lineage>
</organism>
<evidence type="ECO:0000256" key="4">
    <source>
        <dbReference type="ARBA" id="ARBA00023163"/>
    </source>
</evidence>
<dbReference type="Gene3D" id="1.10.10.10">
    <property type="entry name" value="Winged helix-like DNA-binding domain superfamily/Winged helix DNA-binding domain"/>
    <property type="match status" value="1"/>
</dbReference>
<gene>
    <name evidence="6" type="ORF">DI533_06620</name>
</gene>
<dbReference type="AlphaFoldDB" id="A0A2W5UA72"/>
<sequence>MPVRFTLRQLEYLVAVGEAGSIALAAERVNVSSPSISTAIAQLEQEFGLQLFVRRHAQGLSLTEAGRRIVAEARGVLAATGRLTDVANEITGAVRGPLTVGCQQTVAQMLMPRLRRGFADRYPEVEFRQIEGNQADLYEGLRSGAMDAALSYEMDIPADLHFLPLIALPPHALLPAGHPLAARKSVTPAELASHPLVLLDMPFSGEYFLSVFTRRGLKPRVVERTHDMGLMRAMVANGFGYSIANIRLRSDVAPDGQPLTIVPIDDPKAPLAALRFGLILTEGAESARRVRAFADYCGAEVPGIIGPAG</sequence>
<dbReference type="InterPro" id="IPR036390">
    <property type="entry name" value="WH_DNA-bd_sf"/>
</dbReference>
<dbReference type="GO" id="GO:0003700">
    <property type="term" value="F:DNA-binding transcription factor activity"/>
    <property type="evidence" value="ECO:0007669"/>
    <property type="project" value="InterPro"/>
</dbReference>
<dbReference type="PROSITE" id="PS50931">
    <property type="entry name" value="HTH_LYSR"/>
    <property type="match status" value="1"/>
</dbReference>
<comment type="similarity">
    <text evidence="1">Belongs to the LysR transcriptional regulatory family.</text>
</comment>
<feature type="domain" description="HTH lysR-type" evidence="5">
    <location>
        <begin position="5"/>
        <end position="63"/>
    </location>
</feature>
<dbReference type="Pfam" id="PF00126">
    <property type="entry name" value="HTH_1"/>
    <property type="match status" value="1"/>
</dbReference>
<dbReference type="GO" id="GO:0032993">
    <property type="term" value="C:protein-DNA complex"/>
    <property type="evidence" value="ECO:0007669"/>
    <property type="project" value="TreeGrafter"/>
</dbReference>
<dbReference type="Gene3D" id="3.40.190.10">
    <property type="entry name" value="Periplasmic binding protein-like II"/>
    <property type="match status" value="2"/>
</dbReference>
<protein>
    <submittedName>
        <fullName evidence="6">LysR family transcriptional regulator</fullName>
    </submittedName>
</protein>
<dbReference type="PRINTS" id="PR00039">
    <property type="entry name" value="HTHLYSR"/>
</dbReference>
<dbReference type="PANTHER" id="PTHR30346">
    <property type="entry name" value="TRANSCRIPTIONAL DUAL REGULATOR HCAR-RELATED"/>
    <property type="match status" value="1"/>
</dbReference>
<evidence type="ECO:0000256" key="1">
    <source>
        <dbReference type="ARBA" id="ARBA00009437"/>
    </source>
</evidence>
<name>A0A2W5UA72_CERSP</name>
<dbReference type="PANTHER" id="PTHR30346:SF0">
    <property type="entry name" value="HCA OPERON TRANSCRIPTIONAL ACTIVATOR HCAR"/>
    <property type="match status" value="1"/>
</dbReference>
<dbReference type="SUPFAM" id="SSF53850">
    <property type="entry name" value="Periplasmic binding protein-like II"/>
    <property type="match status" value="1"/>
</dbReference>